<dbReference type="AlphaFoldDB" id="A0A316C1A6"/>
<keyword evidence="2" id="KW-1185">Reference proteome</keyword>
<dbReference type="EMBL" id="QGGG01000012">
    <property type="protein sequence ID" value="PWJ80648.1"/>
    <property type="molecule type" value="Genomic_DNA"/>
</dbReference>
<dbReference type="Proteomes" id="UP000245396">
    <property type="component" value="Unassembled WGS sequence"/>
</dbReference>
<protein>
    <submittedName>
        <fullName evidence="1">Uncharacterized protein</fullName>
    </submittedName>
</protein>
<name>A0A316C1A6_PSESE</name>
<evidence type="ECO:0000313" key="1">
    <source>
        <dbReference type="EMBL" id="PWJ80648.1"/>
    </source>
</evidence>
<evidence type="ECO:0000313" key="2">
    <source>
        <dbReference type="Proteomes" id="UP000245396"/>
    </source>
</evidence>
<proteinExistence type="predicted"/>
<gene>
    <name evidence="1" type="ORF">C7441_112190</name>
</gene>
<sequence>MLLREVRRWIASILATWLLSVTPEEDMEVLLALAVMLRKQIEAKG</sequence>
<reference evidence="1 2" key="1">
    <citation type="submission" date="2018-05" db="EMBL/GenBank/DDBJ databases">
        <title>Genomic Encyclopedia of Type Strains, Phase IV (KMG-IV): sequencing the most valuable type-strain genomes for metagenomic binning, comparative biology and taxonomic classification.</title>
        <authorList>
            <person name="Goeker M."/>
        </authorList>
    </citation>
    <scope>NUCLEOTIDE SEQUENCE [LARGE SCALE GENOMIC DNA]</scope>
    <source>
        <strain evidence="1 2">DSM 6986</strain>
    </source>
</reference>
<accession>A0A316C1A6</accession>
<comment type="caution">
    <text evidence="1">The sequence shown here is derived from an EMBL/GenBank/DDBJ whole genome shotgun (WGS) entry which is preliminary data.</text>
</comment>
<dbReference type="RefSeq" id="WP_170125166.1">
    <property type="nucleotide sequence ID" value="NZ_QGGG01000012.1"/>
</dbReference>
<organism evidence="1 2">
    <name type="scientific">Pseudaminobacter salicylatoxidans</name>
    <dbReference type="NCBI Taxonomy" id="93369"/>
    <lineage>
        <taxon>Bacteria</taxon>
        <taxon>Pseudomonadati</taxon>
        <taxon>Pseudomonadota</taxon>
        <taxon>Alphaproteobacteria</taxon>
        <taxon>Hyphomicrobiales</taxon>
        <taxon>Phyllobacteriaceae</taxon>
        <taxon>Pseudaminobacter</taxon>
    </lineage>
</organism>